<dbReference type="EMBL" id="CAJPVI010000013">
    <property type="protein sequence ID" value="CAG2144096.1"/>
    <property type="molecule type" value="Genomic_DNA"/>
</dbReference>
<protein>
    <recommendedName>
        <fullName evidence="3">Proline-rich protein</fullName>
    </recommendedName>
</protein>
<proteinExistence type="predicted"/>
<dbReference type="Proteomes" id="UP000672657">
    <property type="component" value="Unassembled WGS sequence"/>
</dbReference>
<evidence type="ECO:0000313" key="1">
    <source>
        <dbReference type="EMBL" id="CAG2144096.1"/>
    </source>
</evidence>
<sequence length="207" mass="22327">MVNPVYRKTEAGLDEIRTRARKLDHKLRALLLIVNGERCEQELLSQLDGMGVGPESLGQLVQMSLVEPVPEAAQASLSKAPAQAPAPVAEDSNLFSLYAMRRVDAPAAQASVAALSPASEGAVHSPAAIQAYQRLYHFYTDVISQHLGLRGYLMQVKVEKATDLPSLIALRDPLHAALLKAKGDITAQAITGQLDQIVEAIEVDEEI</sequence>
<evidence type="ECO:0000313" key="2">
    <source>
        <dbReference type="Proteomes" id="UP000672657"/>
    </source>
</evidence>
<accession>A0ABM8TG32</accession>
<gene>
    <name evidence="1" type="ORF">LMG26411_02498</name>
</gene>
<keyword evidence="2" id="KW-1185">Reference proteome</keyword>
<organism evidence="1 2">
    <name type="scientific">Cupriavidus numazuensis</name>
    <dbReference type="NCBI Taxonomy" id="221992"/>
    <lineage>
        <taxon>Bacteria</taxon>
        <taxon>Pseudomonadati</taxon>
        <taxon>Pseudomonadota</taxon>
        <taxon>Betaproteobacteria</taxon>
        <taxon>Burkholderiales</taxon>
        <taxon>Burkholderiaceae</taxon>
        <taxon>Cupriavidus</taxon>
    </lineage>
</organism>
<dbReference type="RefSeq" id="WP_211953581.1">
    <property type="nucleotide sequence ID" value="NZ_CAJPVI010000013.1"/>
</dbReference>
<name>A0ABM8TG32_9BURK</name>
<evidence type="ECO:0008006" key="3">
    <source>
        <dbReference type="Google" id="ProtNLM"/>
    </source>
</evidence>
<comment type="caution">
    <text evidence="1">The sequence shown here is derived from an EMBL/GenBank/DDBJ whole genome shotgun (WGS) entry which is preliminary data.</text>
</comment>
<reference evidence="1 2" key="1">
    <citation type="submission" date="2021-03" db="EMBL/GenBank/DDBJ databases">
        <authorList>
            <person name="Peeters C."/>
        </authorList>
    </citation>
    <scope>NUCLEOTIDE SEQUENCE [LARGE SCALE GENOMIC DNA]</scope>
    <source>
        <strain evidence="1 2">LMG 26411</strain>
    </source>
</reference>